<dbReference type="PANTHER" id="PTHR24100:SF145">
    <property type="entry name" value="CD276 ANTIGEN"/>
    <property type="match status" value="1"/>
</dbReference>
<dbReference type="InterPro" id="IPR036179">
    <property type="entry name" value="Ig-like_dom_sf"/>
</dbReference>
<sequence>DVLPGCFFKQLLNCSHCLFPASFEVTVPNKHLLAIRGRPAVLGCEFTPDPDLSNLVVTWQRQEDARVVHSFYYQQDQLDRQSPEYHNRTSLYVLELHKGNASLRIAAVRPKDAGWYMCIVSNAKGTGRRPASFSGSLDAKFTFVVV</sequence>
<dbReference type="PANTHER" id="PTHR24100">
    <property type="entry name" value="BUTYROPHILIN"/>
    <property type="match status" value="1"/>
</dbReference>
<evidence type="ECO:0000313" key="6">
    <source>
        <dbReference type="Proteomes" id="UP000472270"/>
    </source>
</evidence>
<dbReference type="SMART" id="SM00409">
    <property type="entry name" value="IG"/>
    <property type="match status" value="1"/>
</dbReference>
<dbReference type="PROSITE" id="PS50835">
    <property type="entry name" value="IG_LIKE"/>
    <property type="match status" value="1"/>
</dbReference>
<dbReference type="InterPro" id="IPR050504">
    <property type="entry name" value="IgSF_BTN/MOG"/>
</dbReference>
<feature type="domain" description="Ig-like" evidence="4">
    <location>
        <begin position="20"/>
        <end position="134"/>
    </location>
</feature>
<dbReference type="InterPro" id="IPR007110">
    <property type="entry name" value="Ig-like_dom"/>
</dbReference>
<dbReference type="AlphaFoldDB" id="A0A673LIN2"/>
<dbReference type="Pfam" id="PF07686">
    <property type="entry name" value="V-set"/>
    <property type="match status" value="1"/>
</dbReference>
<evidence type="ECO:0000256" key="2">
    <source>
        <dbReference type="ARBA" id="ARBA00023136"/>
    </source>
</evidence>
<evidence type="ECO:0000256" key="1">
    <source>
        <dbReference type="ARBA" id="ARBA00004370"/>
    </source>
</evidence>
<name>A0A673LIN2_9TELE</name>
<dbReference type="FunFam" id="2.60.40.10:FF:000438">
    <property type="entry name" value="CD276 antigen"/>
    <property type="match status" value="1"/>
</dbReference>
<protein>
    <submittedName>
        <fullName evidence="5">Zgc:172120</fullName>
    </submittedName>
</protein>
<dbReference type="GO" id="GO:0001817">
    <property type="term" value="P:regulation of cytokine production"/>
    <property type="evidence" value="ECO:0007669"/>
    <property type="project" value="TreeGrafter"/>
</dbReference>
<accession>A0A673LIN2</accession>
<dbReference type="GO" id="GO:0009897">
    <property type="term" value="C:external side of plasma membrane"/>
    <property type="evidence" value="ECO:0007669"/>
    <property type="project" value="TreeGrafter"/>
</dbReference>
<reference evidence="5" key="1">
    <citation type="submission" date="2025-08" db="UniProtKB">
        <authorList>
            <consortium name="Ensembl"/>
        </authorList>
    </citation>
    <scope>IDENTIFICATION</scope>
</reference>
<evidence type="ECO:0000313" key="5">
    <source>
        <dbReference type="Ensembl" id="ENSSRHP00000078112.1"/>
    </source>
</evidence>
<evidence type="ECO:0000256" key="3">
    <source>
        <dbReference type="ARBA" id="ARBA00023319"/>
    </source>
</evidence>
<dbReference type="Ensembl" id="ENSSRHT00000080230.1">
    <property type="protein sequence ID" value="ENSSRHP00000078112.1"/>
    <property type="gene ID" value="ENSSRHG00000038744.1"/>
</dbReference>
<comment type="subcellular location">
    <subcellularLocation>
        <location evidence="1">Membrane</location>
    </subcellularLocation>
</comment>
<dbReference type="InterPro" id="IPR003599">
    <property type="entry name" value="Ig_sub"/>
</dbReference>
<keyword evidence="2" id="KW-0472">Membrane</keyword>
<dbReference type="SMART" id="SM00406">
    <property type="entry name" value="IGv"/>
    <property type="match status" value="1"/>
</dbReference>
<evidence type="ECO:0000259" key="4">
    <source>
        <dbReference type="PROSITE" id="PS50835"/>
    </source>
</evidence>
<proteinExistence type="predicted"/>
<reference evidence="5" key="2">
    <citation type="submission" date="2025-09" db="UniProtKB">
        <authorList>
            <consortium name="Ensembl"/>
        </authorList>
    </citation>
    <scope>IDENTIFICATION</scope>
</reference>
<dbReference type="GO" id="GO:0005102">
    <property type="term" value="F:signaling receptor binding"/>
    <property type="evidence" value="ECO:0007669"/>
    <property type="project" value="TreeGrafter"/>
</dbReference>
<dbReference type="Proteomes" id="UP000472270">
    <property type="component" value="Unassembled WGS sequence"/>
</dbReference>
<dbReference type="InterPro" id="IPR013783">
    <property type="entry name" value="Ig-like_fold"/>
</dbReference>
<keyword evidence="6" id="KW-1185">Reference proteome</keyword>
<dbReference type="SUPFAM" id="SSF48726">
    <property type="entry name" value="Immunoglobulin"/>
    <property type="match status" value="1"/>
</dbReference>
<organism evidence="5 6">
    <name type="scientific">Sinocyclocheilus rhinocerous</name>
    <dbReference type="NCBI Taxonomy" id="307959"/>
    <lineage>
        <taxon>Eukaryota</taxon>
        <taxon>Metazoa</taxon>
        <taxon>Chordata</taxon>
        <taxon>Craniata</taxon>
        <taxon>Vertebrata</taxon>
        <taxon>Euteleostomi</taxon>
        <taxon>Actinopterygii</taxon>
        <taxon>Neopterygii</taxon>
        <taxon>Teleostei</taxon>
        <taxon>Ostariophysi</taxon>
        <taxon>Cypriniformes</taxon>
        <taxon>Cyprinidae</taxon>
        <taxon>Cyprininae</taxon>
        <taxon>Sinocyclocheilus</taxon>
    </lineage>
</organism>
<keyword evidence="3" id="KW-0393">Immunoglobulin domain</keyword>
<dbReference type="Gene3D" id="2.60.40.10">
    <property type="entry name" value="Immunoglobulins"/>
    <property type="match status" value="1"/>
</dbReference>
<dbReference type="GO" id="GO:0050852">
    <property type="term" value="P:T cell receptor signaling pathway"/>
    <property type="evidence" value="ECO:0007669"/>
    <property type="project" value="TreeGrafter"/>
</dbReference>
<dbReference type="InterPro" id="IPR013106">
    <property type="entry name" value="Ig_V-set"/>
</dbReference>